<protein>
    <submittedName>
        <fullName evidence="2">Uncharacterized protein</fullName>
    </submittedName>
</protein>
<name>A0A2T8ILH4_9POAL</name>
<dbReference type="Proteomes" id="UP000243499">
    <property type="component" value="Chromosome 5"/>
</dbReference>
<organism evidence="2">
    <name type="scientific">Panicum hallii</name>
    <dbReference type="NCBI Taxonomy" id="206008"/>
    <lineage>
        <taxon>Eukaryota</taxon>
        <taxon>Viridiplantae</taxon>
        <taxon>Streptophyta</taxon>
        <taxon>Embryophyta</taxon>
        <taxon>Tracheophyta</taxon>
        <taxon>Spermatophyta</taxon>
        <taxon>Magnoliopsida</taxon>
        <taxon>Liliopsida</taxon>
        <taxon>Poales</taxon>
        <taxon>Poaceae</taxon>
        <taxon>PACMAD clade</taxon>
        <taxon>Panicoideae</taxon>
        <taxon>Panicodae</taxon>
        <taxon>Paniceae</taxon>
        <taxon>Panicinae</taxon>
        <taxon>Panicum</taxon>
        <taxon>Panicum sect. Panicum</taxon>
    </lineage>
</organism>
<dbReference type="AlphaFoldDB" id="A0A2T8ILH4"/>
<dbReference type="EMBL" id="CM008050">
    <property type="protein sequence ID" value="PVH38522.1"/>
    <property type="molecule type" value="Genomic_DNA"/>
</dbReference>
<reference evidence="2" key="1">
    <citation type="submission" date="2018-04" db="EMBL/GenBank/DDBJ databases">
        <title>WGS assembly of Panicum hallii.</title>
        <authorList>
            <person name="Lovell J."/>
            <person name="Jenkins J."/>
            <person name="Lowry D."/>
            <person name="Mamidi S."/>
            <person name="Sreedasyam A."/>
            <person name="Weng X."/>
            <person name="Barry K."/>
            <person name="Bonette J."/>
            <person name="Campitelli B."/>
            <person name="Daum C."/>
            <person name="Gordon S."/>
            <person name="Gould B."/>
            <person name="Lipzen A."/>
            <person name="Macqueen A."/>
            <person name="Palacio-Mejia J."/>
            <person name="Plott C."/>
            <person name="Shakirov E."/>
            <person name="Shu S."/>
            <person name="Yoshinaga Y."/>
            <person name="Zane M."/>
            <person name="Rokhsar D."/>
            <person name="Grimwood J."/>
            <person name="Schmutz J."/>
            <person name="Juenger T."/>
        </authorList>
    </citation>
    <scope>NUCLEOTIDE SEQUENCE [LARGE SCALE GENOMIC DNA]</scope>
    <source>
        <strain evidence="2">FIL2</strain>
    </source>
</reference>
<feature type="region of interest" description="Disordered" evidence="1">
    <location>
        <begin position="57"/>
        <end position="90"/>
    </location>
</feature>
<gene>
    <name evidence="2" type="ORF">PAHAL_5G277800</name>
</gene>
<proteinExistence type="predicted"/>
<dbReference type="Gramene" id="PVH38522">
    <property type="protein sequence ID" value="PVH38522"/>
    <property type="gene ID" value="PAHAL_5G277800"/>
</dbReference>
<sequence>METAWELTPSARTATVAATLAQLRSGSLDRRAARWERDGEVTDAMKTVAGSRVAVVVSPRERETSATTHSRKSKSRPTGQGWRQRRARMS</sequence>
<evidence type="ECO:0000313" key="2">
    <source>
        <dbReference type="EMBL" id="PVH38522.1"/>
    </source>
</evidence>
<evidence type="ECO:0000256" key="1">
    <source>
        <dbReference type="SAM" id="MobiDB-lite"/>
    </source>
</evidence>
<accession>A0A2T8ILH4</accession>